<keyword evidence="3" id="KW-1185">Reference proteome</keyword>
<evidence type="ECO:0000313" key="3">
    <source>
        <dbReference type="Proteomes" id="UP001600888"/>
    </source>
</evidence>
<comment type="caution">
    <text evidence="2">The sequence shown here is derived from an EMBL/GenBank/DDBJ whole genome shotgun (WGS) entry which is preliminary data.</text>
</comment>
<evidence type="ECO:0000313" key="2">
    <source>
        <dbReference type="EMBL" id="KAL2282894.1"/>
    </source>
</evidence>
<reference evidence="2 3" key="1">
    <citation type="submission" date="2024-03" db="EMBL/GenBank/DDBJ databases">
        <title>A high-quality draft genome sequence of Diaporthe vaccinii, a causative agent of upright dieback and viscid rot disease in cranberry plants.</title>
        <authorList>
            <person name="Sarrasin M."/>
            <person name="Lang B.F."/>
            <person name="Burger G."/>
        </authorList>
    </citation>
    <scope>NUCLEOTIDE SEQUENCE [LARGE SCALE GENOMIC DNA]</scope>
    <source>
        <strain evidence="2 3">IS7</strain>
    </source>
</reference>
<feature type="chain" id="PRO_5046813420" description="Secreted protein" evidence="1">
    <location>
        <begin position="25"/>
        <end position="138"/>
    </location>
</feature>
<evidence type="ECO:0008006" key="4">
    <source>
        <dbReference type="Google" id="ProtNLM"/>
    </source>
</evidence>
<evidence type="ECO:0000256" key="1">
    <source>
        <dbReference type="SAM" id="SignalP"/>
    </source>
</evidence>
<feature type="signal peptide" evidence="1">
    <location>
        <begin position="1"/>
        <end position="24"/>
    </location>
</feature>
<name>A0ABR4EKC0_9PEZI</name>
<protein>
    <recommendedName>
        <fullName evidence="4">Secreted protein</fullName>
    </recommendedName>
</protein>
<gene>
    <name evidence="2" type="ORF">FJTKL_10269</name>
</gene>
<dbReference type="EMBL" id="JBAWTH010000046">
    <property type="protein sequence ID" value="KAL2282894.1"/>
    <property type="molecule type" value="Genomic_DNA"/>
</dbReference>
<dbReference type="Proteomes" id="UP001600888">
    <property type="component" value="Unassembled WGS sequence"/>
</dbReference>
<organism evidence="2 3">
    <name type="scientific">Diaporthe vaccinii</name>
    <dbReference type="NCBI Taxonomy" id="105482"/>
    <lineage>
        <taxon>Eukaryota</taxon>
        <taxon>Fungi</taxon>
        <taxon>Dikarya</taxon>
        <taxon>Ascomycota</taxon>
        <taxon>Pezizomycotina</taxon>
        <taxon>Sordariomycetes</taxon>
        <taxon>Sordariomycetidae</taxon>
        <taxon>Diaporthales</taxon>
        <taxon>Diaporthaceae</taxon>
        <taxon>Diaporthe</taxon>
        <taxon>Diaporthe eres species complex</taxon>
    </lineage>
</organism>
<accession>A0ABR4EKC0</accession>
<proteinExistence type="predicted"/>
<keyword evidence="1" id="KW-0732">Signal</keyword>
<sequence>MNGIVRLCSIVVLVVLVVWTRLHPVHVPYPSPPLVLPTRELLESPESPLLAFISILLLSDHQFDRVRPISSRRHLDTLISLLGVYFHHESPAYIGTLTPLPYQLSGCWRMSCTPVLRRLTSRYSHEGRMKSSLLVASG</sequence>